<evidence type="ECO:0000313" key="1">
    <source>
        <dbReference type="EMBL" id="TCC96563.1"/>
    </source>
</evidence>
<keyword evidence="2" id="KW-1185">Reference proteome</keyword>
<dbReference type="AlphaFoldDB" id="A0A4R0NBC8"/>
<dbReference type="Proteomes" id="UP000291117">
    <property type="component" value="Unassembled WGS sequence"/>
</dbReference>
<dbReference type="InterPro" id="IPR005901">
    <property type="entry name" value="GLPGLI"/>
</dbReference>
<protein>
    <submittedName>
        <fullName evidence="1">GLPGLI family protein</fullName>
    </submittedName>
</protein>
<dbReference type="NCBIfam" id="TIGR01200">
    <property type="entry name" value="GLPGLI"/>
    <property type="match status" value="1"/>
</dbReference>
<proteinExistence type="predicted"/>
<evidence type="ECO:0000313" key="2">
    <source>
        <dbReference type="Proteomes" id="UP000291117"/>
    </source>
</evidence>
<dbReference type="RefSeq" id="WP_131608859.1">
    <property type="nucleotide sequence ID" value="NZ_SJSM01000005.1"/>
</dbReference>
<organism evidence="1 2">
    <name type="scientific">Pedobacter hiemivivus</name>
    <dbReference type="NCBI Taxonomy" id="2530454"/>
    <lineage>
        <taxon>Bacteria</taxon>
        <taxon>Pseudomonadati</taxon>
        <taxon>Bacteroidota</taxon>
        <taxon>Sphingobacteriia</taxon>
        <taxon>Sphingobacteriales</taxon>
        <taxon>Sphingobacteriaceae</taxon>
        <taxon>Pedobacter</taxon>
    </lineage>
</organism>
<dbReference type="EMBL" id="SJSM01000005">
    <property type="protein sequence ID" value="TCC96563.1"/>
    <property type="molecule type" value="Genomic_DNA"/>
</dbReference>
<dbReference type="Pfam" id="PF09697">
    <property type="entry name" value="Porph_ging"/>
    <property type="match status" value="1"/>
</dbReference>
<gene>
    <name evidence="1" type="ORF">EZ444_11345</name>
</gene>
<sequence length="304" mass="34418">MKLPRYMNARIFFAFFLSLITFQVFAQKGEPVIISVIYQFKHINDLNKPGKPYTQEMILRLGQNESRYSSWTDELNRKLPSKSVGKITQSATKSSGSYNFVPTVMVQSRGIQNFDLLQYPALNKLIRTVTLGSSNYQIETSLPVINWKVGDEKKDVGGYTCQKAIGVYAGRTYIAWFTPKLPFRSGPWKLSGLPGLILEATDLTGEVSFLFKELNKGEDNESTAQRMVRVTKVSEKAFDRASAVFEKDPMAAAQGQFPVGSNKPQLAFIDDNGVIYYGEDANKIYNTYKKELKQRRDNPLELKN</sequence>
<name>A0A4R0NBC8_9SPHI</name>
<reference evidence="1 2" key="1">
    <citation type="submission" date="2019-02" db="EMBL/GenBank/DDBJ databases">
        <title>Pedobacter sp. RP-3-8 sp. nov., isolated from Arctic soil.</title>
        <authorList>
            <person name="Dahal R.H."/>
        </authorList>
    </citation>
    <scope>NUCLEOTIDE SEQUENCE [LARGE SCALE GENOMIC DNA]</scope>
    <source>
        <strain evidence="1 2">RP-3-8</strain>
    </source>
</reference>
<dbReference type="OrthoDB" id="1440774at2"/>
<accession>A0A4R0NBC8</accession>
<comment type="caution">
    <text evidence="1">The sequence shown here is derived from an EMBL/GenBank/DDBJ whole genome shotgun (WGS) entry which is preliminary data.</text>
</comment>